<evidence type="ECO:0000259" key="3">
    <source>
        <dbReference type="PROSITE" id="PS50977"/>
    </source>
</evidence>
<sequence length="194" mass="21619">MARAKDQEKRQLILTTAKALFARQGFHNTSVSQLVNQLAIPVGSIYTYFPSKEEILQAIIEEGWQDLKTALDQELTQAASLEAQLEILVSSVLPRLFQDTDLISIILSEGLEISRLDEKIDSLITLVLNLRKEAGLMELSSADPALTRIRTAIIIYFLGLMNAARLCTRTPLGISQADLLSFIRDLIHRELALS</sequence>
<accession>A0A098QU55</accession>
<feature type="domain" description="HTH tetR-type" evidence="3">
    <location>
        <begin position="7"/>
        <end position="67"/>
    </location>
</feature>
<proteinExistence type="predicted"/>
<dbReference type="InterPro" id="IPR050624">
    <property type="entry name" value="HTH-type_Tx_Regulator"/>
</dbReference>
<dbReference type="Proteomes" id="UP000029692">
    <property type="component" value="Unassembled WGS sequence"/>
</dbReference>
<dbReference type="AlphaFoldDB" id="A0A098QU55"/>
<name>A0A098QU55_9SPIO</name>
<dbReference type="Pfam" id="PF00440">
    <property type="entry name" value="TetR_N"/>
    <property type="match status" value="1"/>
</dbReference>
<dbReference type="InterPro" id="IPR001647">
    <property type="entry name" value="HTH_TetR"/>
</dbReference>
<dbReference type="EMBL" id="JNUP01000067">
    <property type="protein sequence ID" value="KGE71259.1"/>
    <property type="molecule type" value="Genomic_DNA"/>
</dbReference>
<dbReference type="eggNOG" id="COG1309">
    <property type="taxonomic scope" value="Bacteria"/>
</dbReference>
<protein>
    <recommendedName>
        <fullName evidence="3">HTH tetR-type domain-containing protein</fullName>
    </recommendedName>
</protein>
<dbReference type="STRING" id="1480694.DC28_12490"/>
<organism evidence="4 5">
    <name type="scientific">Spirochaeta lutea</name>
    <dbReference type="NCBI Taxonomy" id="1480694"/>
    <lineage>
        <taxon>Bacteria</taxon>
        <taxon>Pseudomonadati</taxon>
        <taxon>Spirochaetota</taxon>
        <taxon>Spirochaetia</taxon>
        <taxon>Spirochaetales</taxon>
        <taxon>Spirochaetaceae</taxon>
        <taxon>Spirochaeta</taxon>
    </lineage>
</organism>
<reference evidence="4 5" key="1">
    <citation type="submission" date="2014-05" db="EMBL/GenBank/DDBJ databases">
        <title>De novo Genome Sequence of Spirocheata sp.</title>
        <authorList>
            <person name="Shivani Y."/>
            <person name="Subhash Y."/>
            <person name="Tushar L."/>
            <person name="Sasikala C."/>
            <person name="Ramana C.V."/>
        </authorList>
    </citation>
    <scope>NUCLEOTIDE SEQUENCE [LARGE SCALE GENOMIC DNA]</scope>
    <source>
        <strain evidence="4 5">JC230</strain>
    </source>
</reference>
<evidence type="ECO:0000256" key="1">
    <source>
        <dbReference type="ARBA" id="ARBA00023125"/>
    </source>
</evidence>
<keyword evidence="5" id="KW-1185">Reference proteome</keyword>
<gene>
    <name evidence="4" type="ORF">DC28_12490</name>
</gene>
<dbReference type="PRINTS" id="PR00455">
    <property type="entry name" value="HTHTETR"/>
</dbReference>
<dbReference type="SUPFAM" id="SSF46689">
    <property type="entry name" value="Homeodomain-like"/>
    <property type="match status" value="1"/>
</dbReference>
<dbReference type="GO" id="GO:0003677">
    <property type="term" value="F:DNA binding"/>
    <property type="evidence" value="ECO:0007669"/>
    <property type="project" value="UniProtKB-UniRule"/>
</dbReference>
<evidence type="ECO:0000313" key="4">
    <source>
        <dbReference type="EMBL" id="KGE71259.1"/>
    </source>
</evidence>
<dbReference type="PROSITE" id="PS50977">
    <property type="entry name" value="HTH_TETR_2"/>
    <property type="match status" value="1"/>
</dbReference>
<evidence type="ECO:0000313" key="5">
    <source>
        <dbReference type="Proteomes" id="UP000029692"/>
    </source>
</evidence>
<evidence type="ECO:0000256" key="2">
    <source>
        <dbReference type="PROSITE-ProRule" id="PRU00335"/>
    </source>
</evidence>
<dbReference type="PANTHER" id="PTHR43479">
    <property type="entry name" value="ACREF/ENVCD OPERON REPRESSOR-RELATED"/>
    <property type="match status" value="1"/>
</dbReference>
<dbReference type="InterPro" id="IPR009057">
    <property type="entry name" value="Homeodomain-like_sf"/>
</dbReference>
<dbReference type="Gene3D" id="1.10.357.10">
    <property type="entry name" value="Tetracycline Repressor, domain 2"/>
    <property type="match status" value="1"/>
</dbReference>
<dbReference type="OrthoDB" id="494991at2"/>
<comment type="caution">
    <text evidence="4">The sequence shown here is derived from an EMBL/GenBank/DDBJ whole genome shotgun (WGS) entry which is preliminary data.</text>
</comment>
<feature type="DNA-binding region" description="H-T-H motif" evidence="2">
    <location>
        <begin position="30"/>
        <end position="49"/>
    </location>
</feature>
<keyword evidence="1 2" id="KW-0238">DNA-binding</keyword>
<dbReference type="PANTHER" id="PTHR43479:SF11">
    <property type="entry name" value="ACREF_ENVCD OPERON REPRESSOR-RELATED"/>
    <property type="match status" value="1"/>
</dbReference>
<dbReference type="RefSeq" id="WP_052078842.1">
    <property type="nucleotide sequence ID" value="NZ_JNUP01000067.1"/>
</dbReference>